<dbReference type="AlphaFoldDB" id="A0A813JQC9"/>
<feature type="domain" description="C2" evidence="4">
    <location>
        <begin position="133"/>
        <end position="256"/>
    </location>
</feature>
<dbReference type="InterPro" id="IPR000008">
    <property type="entry name" value="C2_dom"/>
</dbReference>
<reference evidence="5" key="1">
    <citation type="submission" date="2021-02" db="EMBL/GenBank/DDBJ databases">
        <authorList>
            <person name="Dougan E. K."/>
            <person name="Rhodes N."/>
            <person name="Thang M."/>
            <person name="Chan C."/>
        </authorList>
    </citation>
    <scope>NUCLEOTIDE SEQUENCE</scope>
</reference>
<dbReference type="Proteomes" id="UP000626109">
    <property type="component" value="Unassembled WGS sequence"/>
</dbReference>
<comment type="caution">
    <text evidence="5">The sequence shown here is derived from an EMBL/GenBank/DDBJ whole genome shotgun (WGS) entry which is preliminary data.</text>
</comment>
<dbReference type="SUPFAM" id="SSF49562">
    <property type="entry name" value="C2 domain (Calcium/lipid-binding domain, CaLB)"/>
    <property type="match status" value="2"/>
</dbReference>
<feature type="region of interest" description="Disordered" evidence="3">
    <location>
        <begin position="364"/>
        <end position="388"/>
    </location>
</feature>
<feature type="compositionally biased region" description="Gly residues" evidence="3">
    <location>
        <begin position="365"/>
        <end position="381"/>
    </location>
</feature>
<dbReference type="InterPro" id="IPR000253">
    <property type="entry name" value="FHA_dom"/>
</dbReference>
<dbReference type="Gene3D" id="2.60.200.20">
    <property type="match status" value="1"/>
</dbReference>
<keyword evidence="2" id="KW-0106">Calcium</keyword>
<evidence type="ECO:0000259" key="4">
    <source>
        <dbReference type="PROSITE" id="PS50004"/>
    </source>
</evidence>
<keyword evidence="1" id="KW-0479">Metal-binding</keyword>
<dbReference type="GO" id="GO:0046872">
    <property type="term" value="F:metal ion binding"/>
    <property type="evidence" value="ECO:0007669"/>
    <property type="project" value="UniProtKB-KW"/>
</dbReference>
<name>A0A813JQC9_POLGL</name>
<accession>A0A813JQC9</accession>
<dbReference type="CDD" id="cd00060">
    <property type="entry name" value="FHA"/>
    <property type="match status" value="1"/>
</dbReference>
<dbReference type="InterPro" id="IPR035892">
    <property type="entry name" value="C2_domain_sf"/>
</dbReference>
<dbReference type="PROSITE" id="PS50004">
    <property type="entry name" value="C2"/>
    <property type="match status" value="2"/>
</dbReference>
<dbReference type="SUPFAM" id="SSF49879">
    <property type="entry name" value="SMAD/FHA domain"/>
    <property type="match status" value="1"/>
</dbReference>
<dbReference type="PANTHER" id="PTHR45911">
    <property type="entry name" value="C2 DOMAIN-CONTAINING PROTEIN"/>
    <property type="match status" value="1"/>
</dbReference>
<proteinExistence type="predicted"/>
<dbReference type="Pfam" id="PF00168">
    <property type="entry name" value="C2"/>
    <property type="match status" value="2"/>
</dbReference>
<feature type="domain" description="C2" evidence="4">
    <location>
        <begin position="1"/>
        <end position="119"/>
    </location>
</feature>
<dbReference type="SMART" id="SM00239">
    <property type="entry name" value="C2"/>
    <property type="match status" value="2"/>
</dbReference>
<dbReference type="Pfam" id="PF00498">
    <property type="entry name" value="FHA"/>
    <property type="match status" value="1"/>
</dbReference>
<dbReference type="CDD" id="cd00030">
    <property type="entry name" value="C2"/>
    <property type="match status" value="2"/>
</dbReference>
<dbReference type="InterPro" id="IPR008984">
    <property type="entry name" value="SMAD_FHA_dom_sf"/>
</dbReference>
<organism evidence="5 6">
    <name type="scientific">Polarella glacialis</name>
    <name type="common">Dinoflagellate</name>
    <dbReference type="NCBI Taxonomy" id="89957"/>
    <lineage>
        <taxon>Eukaryota</taxon>
        <taxon>Sar</taxon>
        <taxon>Alveolata</taxon>
        <taxon>Dinophyceae</taxon>
        <taxon>Suessiales</taxon>
        <taxon>Suessiaceae</taxon>
        <taxon>Polarella</taxon>
    </lineage>
</organism>
<evidence type="ECO:0000313" key="6">
    <source>
        <dbReference type="Proteomes" id="UP000626109"/>
    </source>
</evidence>
<protein>
    <recommendedName>
        <fullName evidence="4">C2 domain-containing protein</fullName>
    </recommendedName>
</protein>
<evidence type="ECO:0000256" key="3">
    <source>
        <dbReference type="SAM" id="MobiDB-lite"/>
    </source>
</evidence>
<dbReference type="Gene3D" id="2.60.40.150">
    <property type="entry name" value="C2 domain"/>
    <property type="match status" value="2"/>
</dbReference>
<evidence type="ECO:0000256" key="1">
    <source>
        <dbReference type="ARBA" id="ARBA00022723"/>
    </source>
</evidence>
<sequence length="560" mass="61753">MENVDDIDELRGAHFRLSVRIIGCNHLRSADMGLFQGSSDPYVVCGLLGRPLAEFRTETVMKSLDPVFDHLGVIECCKPTDSLVFTVWDYDQIGADDLLGELKIDFEDLFPSGIDDILDLTVHVPLKAGKAPATITLQVDCEPIEYPETFSRCFVEVCGATGLRAADWSISGGGKSDPYCIVKIPGKQQSKWNTRCKFKELNPTWSEEDELHDFEEGDTIEFQVFDWDKNSADDLLGSFTMPSSDFYPHGWEGEVPLGKGKLMVKVECVVPVVQDTIIDPGEHVGPNDREPSPFKLRSLDSGLEHRVSAYTRIGRSKKMLESPVDLVLDHPGIGDVSRLHAIIKCWRGHDPTFWSARIYDTSGPSGHGAGPGGGHTGGGTTVDGEPADSELGTVLQHGSVIRFGVREMWTFEKAGMHLRSEGAEVACNQAAANSVEDPCLFRTLRIPSQAVDSALQRCPTWISLVMVVLECRNEPDEPPCVDCIEVQDEVGRAVDKFEAYTLEAQEQFDVQKLLRGVVIGGTVRLRLSSDPKLLAPILLYLEQSEANSAEVYKRRQMALG</sequence>
<evidence type="ECO:0000256" key="2">
    <source>
        <dbReference type="ARBA" id="ARBA00022837"/>
    </source>
</evidence>
<dbReference type="EMBL" id="CAJNNW010026050">
    <property type="protein sequence ID" value="CAE8682187.1"/>
    <property type="molecule type" value="Genomic_DNA"/>
</dbReference>
<evidence type="ECO:0000313" key="5">
    <source>
        <dbReference type="EMBL" id="CAE8682187.1"/>
    </source>
</evidence>
<gene>
    <name evidence="5" type="ORF">PGLA2088_LOCUS22822</name>
</gene>